<comment type="caution">
    <text evidence="2">The sequence shown here is derived from an EMBL/GenBank/DDBJ whole genome shotgun (WGS) entry which is preliminary data.</text>
</comment>
<evidence type="ECO:0000256" key="1">
    <source>
        <dbReference type="SAM" id="MobiDB-lite"/>
    </source>
</evidence>
<gene>
    <name evidence="2" type="ORF">CDD82_6150</name>
</gene>
<keyword evidence="3" id="KW-1185">Reference proteome</keyword>
<sequence>MSDHKSASAGAMPSNLSSTKVEMPCQDTFDSQRATAQDLFGPDLPSSEDDSYVPSEQSDCSEESELATEVVQQEDSVSVAGSNEADSTPQQPTEQLSKQLESLSTTTHELSGAQFINDTNKERDEYGCLNLSCSRDVPHDDSYDEFAEKWVKSIWSRARGPADYKNAFTSAQNKVWFHPNWKLHDADCTVLKTLNYFQNALARKQVPYELWPSRVVLEMSGDFQEVERWAVRRNPTWLLLVEAILTVLYQHNELRLPSITFVKLHPKTNEVPINFLQRVRDGFYDLSHDDANSVFIREVICDHIRQHVRGVWIHIQPNERRVMTAANLIARAITLAQEEIPAPIVAKNLTTELVIDNPAKVAASR</sequence>
<reference evidence="2 3" key="1">
    <citation type="submission" date="2017-06" db="EMBL/GenBank/DDBJ databases">
        <title>Ant-infecting Ophiocordyceps genomes reveal a high diversity of potential behavioral manipulation genes and a possible major role for enterotoxins.</title>
        <authorList>
            <person name="De Bekker C."/>
            <person name="Evans H.C."/>
            <person name="Brachmann A."/>
            <person name="Hughes D.P."/>
        </authorList>
    </citation>
    <scope>NUCLEOTIDE SEQUENCE [LARGE SCALE GENOMIC DNA]</scope>
    <source>
        <strain evidence="2 3">1348a</strain>
    </source>
</reference>
<organism evidence="2 3">
    <name type="scientific">Ophiocordyceps australis</name>
    <dbReference type="NCBI Taxonomy" id="1399860"/>
    <lineage>
        <taxon>Eukaryota</taxon>
        <taxon>Fungi</taxon>
        <taxon>Dikarya</taxon>
        <taxon>Ascomycota</taxon>
        <taxon>Pezizomycotina</taxon>
        <taxon>Sordariomycetes</taxon>
        <taxon>Hypocreomycetidae</taxon>
        <taxon>Hypocreales</taxon>
        <taxon>Ophiocordycipitaceae</taxon>
        <taxon>Ophiocordyceps</taxon>
    </lineage>
</organism>
<dbReference type="AlphaFoldDB" id="A0A2C5ZK65"/>
<name>A0A2C5ZK65_9HYPO</name>
<feature type="region of interest" description="Disordered" evidence="1">
    <location>
        <begin position="1"/>
        <end position="96"/>
    </location>
</feature>
<protein>
    <submittedName>
        <fullName evidence="2">Uncharacterized protein</fullName>
    </submittedName>
</protein>
<evidence type="ECO:0000313" key="3">
    <source>
        <dbReference type="Proteomes" id="UP000224854"/>
    </source>
</evidence>
<feature type="compositionally biased region" description="Polar residues" evidence="1">
    <location>
        <begin position="70"/>
        <end position="96"/>
    </location>
</feature>
<dbReference type="Proteomes" id="UP000224854">
    <property type="component" value="Unassembled WGS sequence"/>
</dbReference>
<dbReference type="EMBL" id="NJEU01000061">
    <property type="protein sequence ID" value="PHH82385.1"/>
    <property type="molecule type" value="Genomic_DNA"/>
</dbReference>
<dbReference type="OrthoDB" id="4771581at2759"/>
<proteinExistence type="predicted"/>
<accession>A0A2C5ZK65</accession>
<evidence type="ECO:0000313" key="2">
    <source>
        <dbReference type="EMBL" id="PHH82385.1"/>
    </source>
</evidence>